<evidence type="ECO:0000256" key="1">
    <source>
        <dbReference type="SAM" id="Phobius"/>
    </source>
</evidence>
<gene>
    <name evidence="2" type="ORF">COX06_02390</name>
</gene>
<evidence type="ECO:0000313" key="3">
    <source>
        <dbReference type="Proteomes" id="UP000229794"/>
    </source>
</evidence>
<organism evidence="2 3">
    <name type="scientific">Candidatus Zambryskibacteria bacterium CG22_combo_CG10-13_8_21_14_all_42_17</name>
    <dbReference type="NCBI Taxonomy" id="1975118"/>
    <lineage>
        <taxon>Bacteria</taxon>
        <taxon>Candidatus Zambryskiibacteriota</taxon>
    </lineage>
</organism>
<keyword evidence="1" id="KW-0472">Membrane</keyword>
<reference evidence="2 3" key="1">
    <citation type="submission" date="2017-09" db="EMBL/GenBank/DDBJ databases">
        <title>Depth-based differentiation of microbial function through sediment-hosted aquifers and enrichment of novel symbionts in the deep terrestrial subsurface.</title>
        <authorList>
            <person name="Probst A.J."/>
            <person name="Ladd B."/>
            <person name="Jarett J.K."/>
            <person name="Geller-Mcgrath D.E."/>
            <person name="Sieber C.M."/>
            <person name="Emerson J.B."/>
            <person name="Anantharaman K."/>
            <person name="Thomas B.C."/>
            <person name="Malmstrom R."/>
            <person name="Stieglmeier M."/>
            <person name="Klingl A."/>
            <person name="Woyke T."/>
            <person name="Ryan C.M."/>
            <person name="Banfield J.F."/>
        </authorList>
    </citation>
    <scope>NUCLEOTIDE SEQUENCE [LARGE SCALE GENOMIC DNA]</scope>
    <source>
        <strain evidence="2">CG22_combo_CG10-13_8_21_14_all_42_17</strain>
    </source>
</reference>
<name>A0A2H0BDD7_9BACT</name>
<feature type="transmembrane region" description="Helical" evidence="1">
    <location>
        <begin position="7"/>
        <end position="30"/>
    </location>
</feature>
<proteinExistence type="predicted"/>
<dbReference type="AlphaFoldDB" id="A0A2H0BDD7"/>
<feature type="transmembrane region" description="Helical" evidence="1">
    <location>
        <begin position="113"/>
        <end position="132"/>
    </location>
</feature>
<protein>
    <recommendedName>
        <fullName evidence="4">DUF4149 domain-containing protein</fullName>
    </recommendedName>
</protein>
<comment type="caution">
    <text evidence="2">The sequence shown here is derived from an EMBL/GenBank/DDBJ whole genome shotgun (WGS) entry which is preliminary data.</text>
</comment>
<dbReference type="EMBL" id="PCST01000029">
    <property type="protein sequence ID" value="PIP55599.1"/>
    <property type="molecule type" value="Genomic_DNA"/>
</dbReference>
<keyword evidence="1" id="KW-1133">Transmembrane helix</keyword>
<accession>A0A2H0BDD7</accession>
<dbReference type="Proteomes" id="UP000229794">
    <property type="component" value="Unassembled WGS sequence"/>
</dbReference>
<keyword evidence="1" id="KW-0812">Transmembrane</keyword>
<feature type="transmembrane region" description="Helical" evidence="1">
    <location>
        <begin position="50"/>
        <end position="71"/>
    </location>
</feature>
<evidence type="ECO:0000313" key="2">
    <source>
        <dbReference type="EMBL" id="PIP55599.1"/>
    </source>
</evidence>
<sequence length="133" mass="15013">MDFFFNLNLIILALDHLITGGLALFFPVAAIKFYKIVFGANVPFTTGHLFILKPWGALGIFASLVGILPIFDPIRYEKILWALVLLLVFRIFIRSQNNKNAEIYLNISSWRNILHIGLIALCASVILIQIITL</sequence>
<feature type="transmembrane region" description="Helical" evidence="1">
    <location>
        <begin position="78"/>
        <end position="93"/>
    </location>
</feature>
<evidence type="ECO:0008006" key="4">
    <source>
        <dbReference type="Google" id="ProtNLM"/>
    </source>
</evidence>